<dbReference type="AlphaFoldDB" id="Q1J091"/>
<proteinExistence type="predicted"/>
<name>Q1J091_DEIGD</name>
<dbReference type="Proteomes" id="UP000002431">
    <property type="component" value="Chromosome"/>
</dbReference>
<organism evidence="1 2">
    <name type="scientific">Deinococcus geothermalis (strain DSM 11300 / CIP 105573 / AG-3a)</name>
    <dbReference type="NCBI Taxonomy" id="319795"/>
    <lineage>
        <taxon>Bacteria</taxon>
        <taxon>Thermotogati</taxon>
        <taxon>Deinococcota</taxon>
        <taxon>Deinococci</taxon>
        <taxon>Deinococcales</taxon>
        <taxon>Deinococcaceae</taxon>
        <taxon>Deinococcus</taxon>
    </lineage>
</organism>
<evidence type="ECO:0000313" key="2">
    <source>
        <dbReference type="Proteomes" id="UP000002431"/>
    </source>
</evidence>
<dbReference type="HOGENOM" id="CLU_1114379_0_0_0"/>
<dbReference type="KEGG" id="dge:Dgeo_0791"/>
<gene>
    <name evidence="1" type="ordered locus">Dgeo_0791</name>
</gene>
<evidence type="ECO:0000313" key="1">
    <source>
        <dbReference type="EMBL" id="ABF45093.1"/>
    </source>
</evidence>
<dbReference type="eggNOG" id="ENOG50337KH">
    <property type="taxonomic scope" value="Bacteria"/>
</dbReference>
<accession>Q1J091</accession>
<keyword evidence="2" id="KW-1185">Reference proteome</keyword>
<reference evidence="1" key="1">
    <citation type="submission" date="2006-04" db="EMBL/GenBank/DDBJ databases">
        <title>Complete sequence of chromosome of Deinococcus geothermalis DSM 11300.</title>
        <authorList>
            <consortium name="US DOE Joint Genome Institute"/>
            <person name="Copeland A."/>
            <person name="Lucas S."/>
            <person name="Lapidus A."/>
            <person name="Barry K."/>
            <person name="Detter J.C."/>
            <person name="Glavina del Rio T."/>
            <person name="Hammon N."/>
            <person name="Israni S."/>
            <person name="Dalin E."/>
            <person name="Tice H."/>
            <person name="Pitluck S."/>
            <person name="Brettin T."/>
            <person name="Bruce D."/>
            <person name="Han C."/>
            <person name="Tapia R."/>
            <person name="Saunders E."/>
            <person name="Gilna P."/>
            <person name="Schmutz J."/>
            <person name="Larimer F."/>
            <person name="Land M."/>
            <person name="Hauser L."/>
            <person name="Kyrpides N."/>
            <person name="Kim E."/>
            <person name="Daly M.J."/>
            <person name="Fredrickson J.K."/>
            <person name="Makarova K.S."/>
            <person name="Gaidamakova E.K."/>
            <person name="Zhai M."/>
            <person name="Richardson P."/>
        </authorList>
    </citation>
    <scope>NUCLEOTIDE SEQUENCE</scope>
    <source>
        <strain evidence="1">DSM 11300</strain>
    </source>
</reference>
<dbReference type="EMBL" id="CP000359">
    <property type="protein sequence ID" value="ABF45093.1"/>
    <property type="molecule type" value="Genomic_DNA"/>
</dbReference>
<dbReference type="RefSeq" id="WP_011529934.1">
    <property type="nucleotide sequence ID" value="NC_008025.1"/>
</dbReference>
<dbReference type="STRING" id="319795.Dgeo_0791"/>
<protein>
    <submittedName>
        <fullName evidence="1">Uncharacterized protein</fullName>
    </submittedName>
</protein>
<sequence length="249" mass="27937">MRLLLRPILRELRALYDVPGVMPRFRAYTDLMTAGPEFLPLGAFSPMGQRQPAFLEALLELDAEGEAARECRRIEAELAELPDSFRLLLVVLDEPRNGWTQRWLTDAEWRFQGKYDRLPQRSPAAGFDRWVTVQLWTDTPPTRETVCRELRASVWRAAWQARHGFPRTLRQMLAQEGGAEQCAGAEQPLDTDELASTREVLMPLLDSAHWPTCFAALYGDDAARVAGFPPLGLSCRAGFGLALAVGGEL</sequence>